<keyword evidence="2" id="KW-1185">Reference proteome</keyword>
<organism evidence="1 2">
    <name type="scientific">Marchantia polymorpha</name>
    <name type="common">Common liverwort</name>
    <name type="synonym">Marchantia aquatica</name>
    <dbReference type="NCBI Taxonomy" id="3197"/>
    <lineage>
        <taxon>Eukaryota</taxon>
        <taxon>Viridiplantae</taxon>
        <taxon>Streptophyta</taxon>
        <taxon>Embryophyta</taxon>
        <taxon>Marchantiophyta</taxon>
        <taxon>Marchantiopsida</taxon>
        <taxon>Marchantiidae</taxon>
        <taxon>Marchantiales</taxon>
        <taxon>Marchantiaceae</taxon>
        <taxon>Marchantia</taxon>
    </lineage>
</organism>
<reference evidence="2" key="1">
    <citation type="journal article" date="2017" name="Cell">
        <title>Insights into land plant evolution garnered from the Marchantia polymorpha genome.</title>
        <authorList>
            <person name="Bowman J.L."/>
            <person name="Kohchi T."/>
            <person name="Yamato K.T."/>
            <person name="Jenkins J."/>
            <person name="Shu S."/>
            <person name="Ishizaki K."/>
            <person name="Yamaoka S."/>
            <person name="Nishihama R."/>
            <person name="Nakamura Y."/>
            <person name="Berger F."/>
            <person name="Adam C."/>
            <person name="Aki S.S."/>
            <person name="Althoff F."/>
            <person name="Araki T."/>
            <person name="Arteaga-Vazquez M.A."/>
            <person name="Balasubrmanian S."/>
            <person name="Barry K."/>
            <person name="Bauer D."/>
            <person name="Boehm C.R."/>
            <person name="Briginshaw L."/>
            <person name="Caballero-Perez J."/>
            <person name="Catarino B."/>
            <person name="Chen F."/>
            <person name="Chiyoda S."/>
            <person name="Chovatia M."/>
            <person name="Davies K.M."/>
            <person name="Delmans M."/>
            <person name="Demura T."/>
            <person name="Dierschke T."/>
            <person name="Dolan L."/>
            <person name="Dorantes-Acosta A.E."/>
            <person name="Eklund D.M."/>
            <person name="Florent S.N."/>
            <person name="Flores-Sandoval E."/>
            <person name="Fujiyama A."/>
            <person name="Fukuzawa H."/>
            <person name="Galik B."/>
            <person name="Grimanelli D."/>
            <person name="Grimwood J."/>
            <person name="Grossniklaus U."/>
            <person name="Hamada T."/>
            <person name="Haseloff J."/>
            <person name="Hetherington A.J."/>
            <person name="Higo A."/>
            <person name="Hirakawa Y."/>
            <person name="Hundley H.N."/>
            <person name="Ikeda Y."/>
            <person name="Inoue K."/>
            <person name="Inoue S.I."/>
            <person name="Ishida S."/>
            <person name="Jia Q."/>
            <person name="Kakita M."/>
            <person name="Kanazawa T."/>
            <person name="Kawai Y."/>
            <person name="Kawashima T."/>
            <person name="Kennedy M."/>
            <person name="Kinose K."/>
            <person name="Kinoshita T."/>
            <person name="Kohara Y."/>
            <person name="Koide E."/>
            <person name="Komatsu K."/>
            <person name="Kopischke S."/>
            <person name="Kubo M."/>
            <person name="Kyozuka J."/>
            <person name="Lagercrantz U."/>
            <person name="Lin S.S."/>
            <person name="Lindquist E."/>
            <person name="Lipzen A.M."/>
            <person name="Lu C.W."/>
            <person name="De Luna E."/>
            <person name="Martienssen R.A."/>
            <person name="Minamino N."/>
            <person name="Mizutani M."/>
            <person name="Mizutani M."/>
            <person name="Mochizuki N."/>
            <person name="Monte I."/>
            <person name="Mosher R."/>
            <person name="Nagasaki H."/>
            <person name="Nakagami H."/>
            <person name="Naramoto S."/>
            <person name="Nishitani K."/>
            <person name="Ohtani M."/>
            <person name="Okamoto T."/>
            <person name="Okumura M."/>
            <person name="Phillips J."/>
            <person name="Pollak B."/>
            <person name="Reinders A."/>
            <person name="Rovekamp M."/>
            <person name="Sano R."/>
            <person name="Sawa S."/>
            <person name="Schmid M.W."/>
            <person name="Shirakawa M."/>
            <person name="Solano R."/>
            <person name="Spunde A."/>
            <person name="Suetsugu N."/>
            <person name="Sugano S."/>
            <person name="Sugiyama A."/>
            <person name="Sun R."/>
            <person name="Suzuki Y."/>
            <person name="Takenaka M."/>
            <person name="Takezawa D."/>
            <person name="Tomogane H."/>
            <person name="Tsuzuki M."/>
            <person name="Ueda T."/>
            <person name="Umeda M."/>
            <person name="Ward J.M."/>
            <person name="Watanabe Y."/>
            <person name="Yazaki K."/>
            <person name="Yokoyama R."/>
            <person name="Yoshitake Y."/>
            <person name="Yotsui I."/>
            <person name="Zachgo S."/>
            <person name="Schmutz J."/>
        </authorList>
    </citation>
    <scope>NUCLEOTIDE SEQUENCE [LARGE SCALE GENOMIC DNA]</scope>
    <source>
        <strain evidence="2">Tak-1</strain>
    </source>
</reference>
<protein>
    <submittedName>
        <fullName evidence="1">Uncharacterized protein</fullName>
    </submittedName>
</protein>
<sequence>MATSLRLHVHGKIATQRDFITLATNTCYISTGQYLYHLISEVSGLRSPLRTISMITNTCYISTGQYHYHLISEVSVLRSPLRTRSMSPVGSSERAYVPGAGFEATTVLELPDFDLKVIVRSLLMIISVTAPASSSRRICCLNPTVTSELKSAKVVILAAPAAATAAATAPGPVRLDGSVARAAAAAAMASGAMLSSLSRMSRKLLGLE</sequence>
<evidence type="ECO:0000313" key="1">
    <source>
        <dbReference type="EMBL" id="PTQ28175.1"/>
    </source>
</evidence>
<name>A0A2R6W2U4_MARPO</name>
<evidence type="ECO:0000313" key="2">
    <source>
        <dbReference type="Proteomes" id="UP000244005"/>
    </source>
</evidence>
<dbReference type="AlphaFoldDB" id="A0A2R6W2U4"/>
<dbReference type="Proteomes" id="UP000244005">
    <property type="component" value="Unassembled WGS sequence"/>
</dbReference>
<dbReference type="EMBL" id="KZ772841">
    <property type="protein sequence ID" value="PTQ28175.1"/>
    <property type="molecule type" value="Genomic_DNA"/>
</dbReference>
<gene>
    <name evidence="1" type="ORF">MARPO_0171s0017</name>
</gene>
<dbReference type="Gramene" id="Mp5g06660.1">
    <property type="protein sequence ID" value="Mp5g06660.1.cds"/>
    <property type="gene ID" value="Mp5g06660"/>
</dbReference>
<proteinExistence type="predicted"/>
<accession>A0A2R6W2U4</accession>